<sequence length="315" mass="36529">MADQTTVSKNTQSMKSERQIEILKRKIQELTSENQILREINVKLQIENFNLQKKLDSKQLDEELDYGEIEKLDTETDVQTKSETFYTIDYENETETVEREEYLEQEGAIYAIQEEEILKDDQQLDSKPLKRDYSEAFVEKDIIDEKPMSKVPKDDDGSYQITIINSEYLEDDMETIETESGEITPQDAIAYIYKLAAKSAMTEKIKSTEKGKHKDSAFVSKVLDLLFDRVTLANSTAHGQKCQSKLHLQLPARPPLDPVKMDLTLKAFMYRLFKEEISEAEKQVRLKLFNKLVNDKIQNCRKCLSRTDASKVLEN</sequence>
<reference evidence="3" key="1">
    <citation type="submission" date="2022-01" db="EMBL/GenBank/DDBJ databases">
        <authorList>
            <person name="King R."/>
        </authorList>
    </citation>
    <scope>NUCLEOTIDE SEQUENCE</scope>
</reference>
<reference evidence="3" key="2">
    <citation type="submission" date="2022-10" db="EMBL/GenBank/DDBJ databases">
        <authorList>
            <consortium name="ENA_rothamsted_submissions"/>
            <consortium name="culmorum"/>
            <person name="King R."/>
        </authorList>
    </citation>
    <scope>NUCLEOTIDE SEQUENCE</scope>
</reference>
<name>A0A9N9RTF9_9DIPT</name>
<protein>
    <recommendedName>
        <fullName evidence="2">BEN domain-containing protein</fullName>
    </recommendedName>
</protein>
<keyword evidence="4" id="KW-1185">Reference proteome</keyword>
<feature type="domain" description="BEN" evidence="2">
    <location>
        <begin position="179"/>
        <end position="304"/>
    </location>
</feature>
<organism evidence="3 4">
    <name type="scientific">Chironomus riparius</name>
    <dbReference type="NCBI Taxonomy" id="315576"/>
    <lineage>
        <taxon>Eukaryota</taxon>
        <taxon>Metazoa</taxon>
        <taxon>Ecdysozoa</taxon>
        <taxon>Arthropoda</taxon>
        <taxon>Hexapoda</taxon>
        <taxon>Insecta</taxon>
        <taxon>Pterygota</taxon>
        <taxon>Neoptera</taxon>
        <taxon>Endopterygota</taxon>
        <taxon>Diptera</taxon>
        <taxon>Nematocera</taxon>
        <taxon>Chironomoidea</taxon>
        <taxon>Chironomidae</taxon>
        <taxon>Chironominae</taxon>
        <taxon>Chironomus</taxon>
    </lineage>
</organism>
<keyword evidence="1" id="KW-0175">Coiled coil</keyword>
<evidence type="ECO:0000256" key="1">
    <source>
        <dbReference type="SAM" id="Coils"/>
    </source>
</evidence>
<evidence type="ECO:0000259" key="2">
    <source>
        <dbReference type="PROSITE" id="PS51457"/>
    </source>
</evidence>
<accession>A0A9N9RTF9</accession>
<evidence type="ECO:0000313" key="3">
    <source>
        <dbReference type="EMBL" id="CAG9802188.1"/>
    </source>
</evidence>
<dbReference type="PROSITE" id="PS51457">
    <property type="entry name" value="BEN"/>
    <property type="match status" value="1"/>
</dbReference>
<dbReference type="Gene3D" id="1.10.10.2590">
    <property type="entry name" value="BEN domain"/>
    <property type="match status" value="1"/>
</dbReference>
<dbReference type="InterPro" id="IPR018379">
    <property type="entry name" value="BEN_domain"/>
</dbReference>
<dbReference type="AlphaFoldDB" id="A0A9N9RTF9"/>
<dbReference type="SMART" id="SM01025">
    <property type="entry name" value="BEN"/>
    <property type="match status" value="1"/>
</dbReference>
<gene>
    <name evidence="3" type="ORF">CHIRRI_LOCUS5103</name>
</gene>
<dbReference type="EMBL" id="OU895878">
    <property type="protein sequence ID" value="CAG9802188.1"/>
    <property type="molecule type" value="Genomic_DNA"/>
</dbReference>
<feature type="coiled-coil region" evidence="1">
    <location>
        <begin position="13"/>
        <end position="47"/>
    </location>
</feature>
<proteinExistence type="predicted"/>
<dbReference type="Proteomes" id="UP001153620">
    <property type="component" value="Chromosome 2"/>
</dbReference>
<dbReference type="OrthoDB" id="7791207at2759"/>
<evidence type="ECO:0000313" key="4">
    <source>
        <dbReference type="Proteomes" id="UP001153620"/>
    </source>
</evidence>
<dbReference type="GO" id="GO:0003677">
    <property type="term" value="F:DNA binding"/>
    <property type="evidence" value="ECO:0007669"/>
    <property type="project" value="InterPro"/>
</dbReference>